<dbReference type="InterPro" id="IPR020568">
    <property type="entry name" value="Ribosomal_Su5_D2-typ_SF"/>
</dbReference>
<dbReference type="GO" id="GO:0003723">
    <property type="term" value="F:RNA binding"/>
    <property type="evidence" value="ECO:0007669"/>
    <property type="project" value="UniProtKB-UniRule"/>
</dbReference>
<evidence type="ECO:0000256" key="3">
    <source>
        <dbReference type="ARBA" id="ARBA00022695"/>
    </source>
</evidence>
<dbReference type="PANTHER" id="PTHR11252:SF0">
    <property type="entry name" value="POLYRIBONUCLEOTIDE NUCLEOTIDYLTRANSFERASE 1, MITOCHONDRIAL"/>
    <property type="match status" value="1"/>
</dbReference>
<dbReference type="InterPro" id="IPR036345">
    <property type="entry name" value="ExoRNase_PH_dom2_sf"/>
</dbReference>
<dbReference type="InterPro" id="IPR012162">
    <property type="entry name" value="PNPase"/>
</dbReference>
<evidence type="ECO:0000313" key="7">
    <source>
        <dbReference type="EMBL" id="OHA41917.1"/>
    </source>
</evidence>
<dbReference type="PROSITE" id="PS50084">
    <property type="entry name" value="KH_TYPE_1"/>
    <property type="match status" value="1"/>
</dbReference>
<dbReference type="FunFam" id="3.30.1370.10:FF:000001">
    <property type="entry name" value="Polyribonucleotide nucleotidyltransferase"/>
    <property type="match status" value="1"/>
</dbReference>
<dbReference type="SMART" id="SM00322">
    <property type="entry name" value="KH"/>
    <property type="match status" value="1"/>
</dbReference>
<organism evidence="7 8">
    <name type="scientific">Candidatus Taylorbacteria bacterium RIFCSPLOWO2_12_FULL_43_20</name>
    <dbReference type="NCBI Taxonomy" id="1802332"/>
    <lineage>
        <taxon>Bacteria</taxon>
        <taxon>Candidatus Tayloriibacteriota</taxon>
    </lineage>
</organism>
<evidence type="ECO:0000256" key="2">
    <source>
        <dbReference type="ARBA" id="ARBA00022679"/>
    </source>
</evidence>
<keyword evidence="5" id="KW-0479">Metal-binding</keyword>
<name>A0A1G2P0P4_9BACT</name>
<proteinExistence type="inferred from homology"/>
<dbReference type="EMBL" id="MHSK01000023">
    <property type="protein sequence ID" value="OHA41917.1"/>
    <property type="molecule type" value="Genomic_DNA"/>
</dbReference>
<dbReference type="InterPro" id="IPR036612">
    <property type="entry name" value="KH_dom_type_1_sf"/>
</dbReference>
<feature type="binding site" evidence="5">
    <location>
        <position position="492"/>
    </location>
    <ligand>
        <name>Mg(2+)</name>
        <dbReference type="ChEBI" id="CHEBI:18420"/>
    </ligand>
</feature>
<dbReference type="GO" id="GO:0004654">
    <property type="term" value="F:polyribonucleotide nucleotidyltransferase activity"/>
    <property type="evidence" value="ECO:0007669"/>
    <property type="project" value="UniProtKB-UniRule"/>
</dbReference>
<dbReference type="Gene3D" id="2.40.50.140">
    <property type="entry name" value="Nucleic acid-binding proteins"/>
    <property type="match status" value="1"/>
</dbReference>
<dbReference type="Proteomes" id="UP000177269">
    <property type="component" value="Unassembled WGS sequence"/>
</dbReference>
<dbReference type="SMART" id="SM00316">
    <property type="entry name" value="S1"/>
    <property type="match status" value="1"/>
</dbReference>
<keyword evidence="5" id="KW-0963">Cytoplasm</keyword>
<gene>
    <name evidence="5" type="primary">pnp</name>
    <name evidence="7" type="ORF">A3G52_04135</name>
</gene>
<dbReference type="GO" id="GO:0000175">
    <property type="term" value="F:3'-5'-RNA exonuclease activity"/>
    <property type="evidence" value="ECO:0007669"/>
    <property type="project" value="TreeGrafter"/>
</dbReference>
<comment type="catalytic activity">
    <reaction evidence="5">
        <text>RNA(n+1) + phosphate = RNA(n) + a ribonucleoside 5'-diphosphate</text>
        <dbReference type="Rhea" id="RHEA:22096"/>
        <dbReference type="Rhea" id="RHEA-COMP:14527"/>
        <dbReference type="Rhea" id="RHEA-COMP:17342"/>
        <dbReference type="ChEBI" id="CHEBI:43474"/>
        <dbReference type="ChEBI" id="CHEBI:57930"/>
        <dbReference type="ChEBI" id="CHEBI:140395"/>
        <dbReference type="EC" id="2.7.7.8"/>
    </reaction>
</comment>
<evidence type="ECO:0000259" key="6">
    <source>
        <dbReference type="PROSITE" id="PS50126"/>
    </source>
</evidence>
<dbReference type="SUPFAM" id="SSF54791">
    <property type="entry name" value="Eukaryotic type KH-domain (KH-domain type I)"/>
    <property type="match status" value="1"/>
</dbReference>
<dbReference type="NCBIfam" id="TIGR03591">
    <property type="entry name" value="polynuc_phos"/>
    <property type="match status" value="1"/>
</dbReference>
<evidence type="ECO:0000256" key="4">
    <source>
        <dbReference type="ARBA" id="ARBA00022884"/>
    </source>
</evidence>
<evidence type="ECO:0000313" key="8">
    <source>
        <dbReference type="Proteomes" id="UP000177269"/>
    </source>
</evidence>
<dbReference type="PANTHER" id="PTHR11252">
    <property type="entry name" value="POLYRIBONUCLEOTIDE NUCLEOTIDYLTRANSFERASE"/>
    <property type="match status" value="1"/>
</dbReference>
<dbReference type="InterPro" id="IPR004087">
    <property type="entry name" value="KH_dom"/>
</dbReference>
<dbReference type="EC" id="2.7.7.8" evidence="5"/>
<evidence type="ECO:0000256" key="5">
    <source>
        <dbReference type="HAMAP-Rule" id="MF_01595"/>
    </source>
</evidence>
<keyword evidence="5" id="KW-0460">Magnesium</keyword>
<dbReference type="InterPro" id="IPR027408">
    <property type="entry name" value="PNPase/RNase_PH_dom_sf"/>
</dbReference>
<feature type="domain" description="S1 motif" evidence="6">
    <location>
        <begin position="628"/>
        <end position="696"/>
    </location>
</feature>
<dbReference type="InterPro" id="IPR001247">
    <property type="entry name" value="ExoRNase_PH_dom1"/>
</dbReference>
<dbReference type="SUPFAM" id="SSF54211">
    <property type="entry name" value="Ribosomal protein S5 domain 2-like"/>
    <property type="match status" value="2"/>
</dbReference>
<comment type="cofactor">
    <cofactor evidence="5">
        <name>Mg(2+)</name>
        <dbReference type="ChEBI" id="CHEBI:18420"/>
    </cofactor>
</comment>
<dbReference type="Pfam" id="PF01138">
    <property type="entry name" value="RNase_PH"/>
    <property type="match status" value="2"/>
</dbReference>
<dbReference type="Gene3D" id="3.30.1370.10">
    <property type="entry name" value="K Homology domain, type 1"/>
    <property type="match status" value="1"/>
</dbReference>
<dbReference type="InterPro" id="IPR004088">
    <property type="entry name" value="KH_dom_type_1"/>
</dbReference>
<dbReference type="CDD" id="cd02393">
    <property type="entry name" value="KH-I_PNPase"/>
    <property type="match status" value="1"/>
</dbReference>
<protein>
    <recommendedName>
        <fullName evidence="5">Polyribonucleotide nucleotidyltransferase</fullName>
        <ecNumber evidence="5">2.7.7.8</ecNumber>
    </recommendedName>
    <alternativeName>
        <fullName evidence="5">Polynucleotide phosphorylase</fullName>
        <shortName evidence="5">PNPase</shortName>
    </alternativeName>
</protein>
<dbReference type="Pfam" id="PF00013">
    <property type="entry name" value="KH_1"/>
    <property type="match status" value="1"/>
</dbReference>
<reference evidence="7 8" key="1">
    <citation type="journal article" date="2016" name="Nat. Commun.">
        <title>Thousands of microbial genomes shed light on interconnected biogeochemical processes in an aquifer system.</title>
        <authorList>
            <person name="Anantharaman K."/>
            <person name="Brown C.T."/>
            <person name="Hug L.A."/>
            <person name="Sharon I."/>
            <person name="Castelle C.J."/>
            <person name="Probst A.J."/>
            <person name="Thomas B.C."/>
            <person name="Singh A."/>
            <person name="Wilkins M.J."/>
            <person name="Karaoz U."/>
            <person name="Brodie E.L."/>
            <person name="Williams K.H."/>
            <person name="Hubbard S.S."/>
            <person name="Banfield J.F."/>
        </authorList>
    </citation>
    <scope>NUCLEOTIDE SEQUENCE [LARGE SCALE GENOMIC DNA]</scope>
</reference>
<keyword evidence="3 5" id="KW-0548">Nucleotidyltransferase</keyword>
<comment type="subcellular location">
    <subcellularLocation>
        <location evidence="5">Cytoplasm</location>
    </subcellularLocation>
</comment>
<accession>A0A1G2P0P4</accession>
<keyword evidence="4 5" id="KW-0694">RNA-binding</keyword>
<sequence length="708" mass="77637">MQIKEYSTSIGGKTLTAMFTDLAERAHGSVMIKYGNTVVLATAVMSNKPKEGGDYFPLTVEYEEKFYASGKILGSRFIRREGRPSDEAVLSGRIVDRTIRPLFPQYIRHEVQVIITILSIDEDDPDVLGVLAASLALGVSDIPWNGPASAIRIGKIKDEDSWIINPTYAIRDNPASDFELVACGKDGKINMIELGGREAQEESVTQALEEASKEIEKIQEFQNKIISEIGKPKRSIPKPEVPESIVALFKKNIEPRLHGVTFSGPGSANLDQLKNEWMDTQRDELPDENGGMAAQYFEDIVNDLIHKEAIENERRPDGRKMDELRPLYAQAGGLSPVLHGSGIFYRGGTHILSALTLGGPGDSQVIEGMEEQVNKRFMHHYNFPPFSVGETGRVGGMNRRMIGHGALAEKALKALIPDKEVFPYTIRIVSEALSSNGSTSMGSVCASSLALMDAGVPIKKAVAGIASGLMMGLSDQGGYKYKILMDIQGPEDHHGDMDFKVAGTRDGITAIQMDVKVEGIPVQILKEAFDKAKAARLEILAVMDKSIDQPRADISPRAPKILIIKVKVDQIGLVIGPGGKTINGIKDKTGVEDITIEEDGTVFVTGKNGTAEKAMKMISDLTREYKKGEKFEGEVTRIMDFGAFVKIGENTEGLVHISEIASFRVDRVDKYLKEGDKVPVIIKEIDEKKRINLSIKEVDPNFVKRPAE</sequence>
<evidence type="ECO:0000256" key="1">
    <source>
        <dbReference type="ARBA" id="ARBA00007404"/>
    </source>
</evidence>
<comment type="caution">
    <text evidence="7">The sequence shown here is derived from an EMBL/GenBank/DDBJ whole genome shotgun (WGS) entry which is preliminary data.</text>
</comment>
<keyword evidence="2 5" id="KW-0808">Transferase</keyword>
<dbReference type="SUPFAM" id="SSF50249">
    <property type="entry name" value="Nucleic acid-binding proteins"/>
    <property type="match status" value="1"/>
</dbReference>
<dbReference type="AlphaFoldDB" id="A0A1G2P0P4"/>
<feature type="binding site" evidence="5">
    <location>
        <position position="498"/>
    </location>
    <ligand>
        <name>Mg(2+)</name>
        <dbReference type="ChEBI" id="CHEBI:18420"/>
    </ligand>
</feature>
<dbReference type="NCBIfam" id="NF008805">
    <property type="entry name" value="PRK11824.1"/>
    <property type="match status" value="1"/>
</dbReference>
<comment type="function">
    <text evidence="5">Involved in mRNA degradation. Catalyzes the phosphorolysis of single-stranded polyribonucleotides processively in the 3'- to 5'-direction.</text>
</comment>
<dbReference type="InterPro" id="IPR003029">
    <property type="entry name" value="S1_domain"/>
</dbReference>
<dbReference type="GO" id="GO:0000287">
    <property type="term" value="F:magnesium ion binding"/>
    <property type="evidence" value="ECO:0007669"/>
    <property type="project" value="UniProtKB-UniRule"/>
</dbReference>
<comment type="similarity">
    <text evidence="1 5">Belongs to the polyribonucleotide nucleotidyltransferase family.</text>
</comment>
<dbReference type="PROSITE" id="PS50126">
    <property type="entry name" value="S1"/>
    <property type="match status" value="1"/>
</dbReference>
<dbReference type="SUPFAM" id="SSF55666">
    <property type="entry name" value="Ribonuclease PH domain 2-like"/>
    <property type="match status" value="2"/>
</dbReference>
<dbReference type="FunFam" id="3.30.230.70:FF:000001">
    <property type="entry name" value="Polyribonucleotide nucleotidyltransferase"/>
    <property type="match status" value="1"/>
</dbReference>
<dbReference type="CDD" id="cd11364">
    <property type="entry name" value="RNase_PH_PNPase_2"/>
    <property type="match status" value="1"/>
</dbReference>
<dbReference type="Pfam" id="PF00575">
    <property type="entry name" value="S1"/>
    <property type="match status" value="1"/>
</dbReference>
<dbReference type="HAMAP" id="MF_01595">
    <property type="entry name" value="PNPase"/>
    <property type="match status" value="1"/>
</dbReference>
<dbReference type="InterPro" id="IPR012340">
    <property type="entry name" value="NA-bd_OB-fold"/>
</dbReference>
<dbReference type="GO" id="GO:0006402">
    <property type="term" value="P:mRNA catabolic process"/>
    <property type="evidence" value="ECO:0007669"/>
    <property type="project" value="UniProtKB-UniRule"/>
</dbReference>
<dbReference type="PIRSF" id="PIRSF005499">
    <property type="entry name" value="PNPase"/>
    <property type="match status" value="1"/>
</dbReference>
<dbReference type="Gene3D" id="3.30.230.70">
    <property type="entry name" value="GHMP Kinase, N-terminal domain"/>
    <property type="match status" value="2"/>
</dbReference>
<dbReference type="GO" id="GO:0005829">
    <property type="term" value="C:cytosol"/>
    <property type="evidence" value="ECO:0007669"/>
    <property type="project" value="TreeGrafter"/>
</dbReference>